<dbReference type="OrthoDB" id="6630795at2759"/>
<protein>
    <submittedName>
        <fullName evidence="2">Uncharacterized protein</fullName>
    </submittedName>
</protein>
<feature type="compositionally biased region" description="Polar residues" evidence="1">
    <location>
        <begin position="330"/>
        <end position="347"/>
    </location>
</feature>
<feature type="compositionally biased region" description="Polar residues" evidence="1">
    <location>
        <begin position="11"/>
        <end position="32"/>
    </location>
</feature>
<feature type="region of interest" description="Disordered" evidence="1">
    <location>
        <begin position="259"/>
        <end position="482"/>
    </location>
</feature>
<feature type="compositionally biased region" description="Basic and acidic residues" evidence="1">
    <location>
        <begin position="371"/>
        <end position="389"/>
    </location>
</feature>
<proteinExistence type="predicted"/>
<dbReference type="EMBL" id="OV725081">
    <property type="protein sequence ID" value="CAH1402936.1"/>
    <property type="molecule type" value="Genomic_DNA"/>
</dbReference>
<feature type="compositionally biased region" description="Basic and acidic residues" evidence="1">
    <location>
        <begin position="448"/>
        <end position="469"/>
    </location>
</feature>
<organism evidence="2 3">
    <name type="scientific">Nezara viridula</name>
    <name type="common">Southern green stink bug</name>
    <name type="synonym">Cimex viridulus</name>
    <dbReference type="NCBI Taxonomy" id="85310"/>
    <lineage>
        <taxon>Eukaryota</taxon>
        <taxon>Metazoa</taxon>
        <taxon>Ecdysozoa</taxon>
        <taxon>Arthropoda</taxon>
        <taxon>Hexapoda</taxon>
        <taxon>Insecta</taxon>
        <taxon>Pterygota</taxon>
        <taxon>Neoptera</taxon>
        <taxon>Paraneoptera</taxon>
        <taxon>Hemiptera</taxon>
        <taxon>Heteroptera</taxon>
        <taxon>Panheteroptera</taxon>
        <taxon>Pentatomomorpha</taxon>
        <taxon>Pentatomoidea</taxon>
        <taxon>Pentatomidae</taxon>
        <taxon>Pentatominae</taxon>
        <taxon>Nezara</taxon>
    </lineage>
</organism>
<sequence length="565" mass="65041">MSVEQEHGQQWHINNNAGQQSQTTAYPPQQQAECYGEWRGRQSSVASLLVLQRTTAQTVAVAGNQRMQRPQQPYQQSIMIGQQQYQQQPILLSSDFPELPNRGNEHPVHPGQIRRPFLPDPGNFTERRGVEIPELRAWLQSVYPQRAAEFSTMAALASRFEEVARRIIGRSNQEPQPIQTDVQQLLEQGQNCHEGRRLYRDVVASKTLEEESETNMDVKFEELEREALEQYLNSQNDIDEEPEVELSTEVEEKFLDLERQAIEQYEEQGGEIEEQPLQEEPEESYPCPEEPDNIPQLLKDSELSNQESKLEEVQKSENTTFPPMGAVTHQKPSNRVQEQPHSLTLHPQTVPKEEMHEEAGPTDPETPRQLLVKEEEPKPKKTVHPAEGKRRGRKEPAPAPSCVRLPRRGPGQEARSPAQSVKISEKCEKRYGAKTSRPSRSNPAYQERSAKKGQDNFRKSFYKKKEPSPKSRMLQNKKRPPPLSVVDKEVRSLVNCLKARTLNFLKDVDIRMLTEENSKVALRELLYKKQQKESIRKEVRIMDILDTDTLRLYVREICIIDSELG</sequence>
<dbReference type="AlphaFoldDB" id="A0A9P0HK30"/>
<accession>A0A9P0HK30</accession>
<name>A0A9P0HK30_NEZVI</name>
<gene>
    <name evidence="2" type="ORF">NEZAVI_LOCUS11640</name>
</gene>
<evidence type="ECO:0000256" key="1">
    <source>
        <dbReference type="SAM" id="MobiDB-lite"/>
    </source>
</evidence>
<feature type="compositionally biased region" description="Acidic residues" evidence="1">
    <location>
        <begin position="264"/>
        <end position="283"/>
    </location>
</feature>
<keyword evidence="3" id="KW-1185">Reference proteome</keyword>
<dbReference type="Proteomes" id="UP001152798">
    <property type="component" value="Chromosome 5"/>
</dbReference>
<evidence type="ECO:0000313" key="2">
    <source>
        <dbReference type="EMBL" id="CAH1402936.1"/>
    </source>
</evidence>
<evidence type="ECO:0000313" key="3">
    <source>
        <dbReference type="Proteomes" id="UP001152798"/>
    </source>
</evidence>
<feature type="region of interest" description="Disordered" evidence="1">
    <location>
        <begin position="1"/>
        <end position="32"/>
    </location>
</feature>
<reference evidence="2" key="1">
    <citation type="submission" date="2022-01" db="EMBL/GenBank/DDBJ databases">
        <authorList>
            <person name="King R."/>
        </authorList>
    </citation>
    <scope>NUCLEOTIDE SEQUENCE</scope>
</reference>